<gene>
    <name evidence="2" type="ORF">LOAG_02891</name>
</gene>
<dbReference type="CTD" id="9940277"/>
<dbReference type="OrthoDB" id="5870996at2759"/>
<sequence>MSLFRNKAKSSITSFKRGVSPNVGKSQVNFYPPPDISRPDILYQRVNNGRTDLKYRLNANEVHHSAKALFTIRNLGQNNTALTTGVQKTAISSSNQQQAIANSSREREIEMGISLQSSTTGSIPTESMENGKDEVTEVPIELPYAPQKPLVSSGNNELQQQHTSSTSSTVFLTSIVSTSTQHQVLVSSYPMETKQSEAEEYEPPNFSITYEEQPYFTTSNAIIIHNPSSNEQQFQAENTTSVTTPTIIQEVSVSQRTVLLPNITSERMPSNLINKALSSETTENQEKSSFFETQETLESRYGSDMMLGTSAHINESYTDVSIDTVSSLTVEPDIAVNVPTATTELRGSSVQYSGDNYETNILEDTKNSSGTIDRNNSLQTERILIRPIDVVSSYDKQLVKPRIQSLLPFHFSMKNGTIVSNNVPSNRQMSLKQETISKSFTHHKSDTDKSNVSSTLVVITHKQTFTPATVTSEQWPGLRSNHSLSAEEIPNITNEKETLGNFGQEADDLQGTSNSKQQSSFNGGYYPEEQHSFADLNTKGSSSDTAETDEQNSQTNDIHLTNFYPSYENEEMIERGKIPVQLGHTDIIEDEQINKMKTSSDLHPSSIDASGITNGTTHQSIMVIEMESETFKEIHEIKQTVSSSPSDETSFNISSQLIPSNETVSLNKDTKELMPSVFPQMTNRLPPTFTVTPASILAGIHRTEMPVKETTHDNHVTSLNWYSGESSQRVSLPVSKLEVSDTSSLTSETNTITTQKPSRTINISASTSPAIMLIPSSVPLSTATEFSSAVAAAQHERTAIDHSAVEESSKVHPFHGGPSEGLVGTVSSYPKGVLENDWSSQFKTEVSPSEILHSDPLSGTAEQQIKKTGTSSYANNVGGHEDGGNYDNVMAIKISIPNLTRHNFVARNAKKFSSISIKDIVSTTFIPIPIMQNRYVNIYPKYNTAGPVKVNPPQYIPQSLPQQLPNSVKFPYTDQPFNPKPYQSYIPQKPIYTVWSKATIQSMQPLSAPAAMFGLELGSGCCTSRSGEAACTNLSELL</sequence>
<dbReference type="InParanoid" id="A0A1S0U6E9"/>
<dbReference type="AlphaFoldDB" id="A0A1S0U6E9"/>
<accession>A0A1S0U6E9</accession>
<dbReference type="OMA" id="HFSMKNG"/>
<dbReference type="KEGG" id="loa:LOAG_02891"/>
<reference evidence="2" key="1">
    <citation type="submission" date="2012-04" db="EMBL/GenBank/DDBJ databases">
        <title>The Genome Sequence of Loa loa.</title>
        <authorList>
            <consortium name="The Broad Institute Genome Sequencing Platform"/>
            <consortium name="Broad Institute Genome Sequencing Center for Infectious Disease"/>
            <person name="Nutman T.B."/>
            <person name="Fink D.L."/>
            <person name="Russ C."/>
            <person name="Young S."/>
            <person name="Zeng Q."/>
            <person name="Gargeya S."/>
            <person name="Alvarado L."/>
            <person name="Berlin A."/>
            <person name="Chapman S.B."/>
            <person name="Chen Z."/>
            <person name="Freedman E."/>
            <person name="Gellesch M."/>
            <person name="Goldberg J."/>
            <person name="Griggs A."/>
            <person name="Gujja S."/>
            <person name="Heilman E.R."/>
            <person name="Heiman D."/>
            <person name="Howarth C."/>
            <person name="Mehta T."/>
            <person name="Neiman D."/>
            <person name="Pearson M."/>
            <person name="Roberts A."/>
            <person name="Saif S."/>
            <person name="Shea T."/>
            <person name="Shenoy N."/>
            <person name="Sisk P."/>
            <person name="Stolte C."/>
            <person name="Sykes S."/>
            <person name="White J."/>
            <person name="Yandava C."/>
            <person name="Haas B."/>
            <person name="Henn M.R."/>
            <person name="Nusbaum C."/>
            <person name="Birren B."/>
        </authorList>
    </citation>
    <scope>NUCLEOTIDE SEQUENCE [LARGE SCALE GENOMIC DNA]</scope>
</reference>
<proteinExistence type="predicted"/>
<organism evidence="2">
    <name type="scientific">Loa loa</name>
    <name type="common">Eye worm</name>
    <name type="synonym">Filaria loa</name>
    <dbReference type="NCBI Taxonomy" id="7209"/>
    <lineage>
        <taxon>Eukaryota</taxon>
        <taxon>Metazoa</taxon>
        <taxon>Ecdysozoa</taxon>
        <taxon>Nematoda</taxon>
        <taxon>Chromadorea</taxon>
        <taxon>Rhabditida</taxon>
        <taxon>Spirurina</taxon>
        <taxon>Spiruromorpha</taxon>
        <taxon>Filarioidea</taxon>
        <taxon>Onchocercidae</taxon>
        <taxon>Loa</taxon>
    </lineage>
</organism>
<feature type="region of interest" description="Disordered" evidence="1">
    <location>
        <begin position="504"/>
        <end position="560"/>
    </location>
</feature>
<protein>
    <submittedName>
        <fullName evidence="2">Uncharacterized protein</fullName>
    </submittedName>
</protein>
<dbReference type="RefSeq" id="XP_003138476.1">
    <property type="nucleotide sequence ID" value="XM_003138428.1"/>
</dbReference>
<feature type="compositionally biased region" description="Polar residues" evidence="1">
    <location>
        <begin position="510"/>
        <end position="522"/>
    </location>
</feature>
<evidence type="ECO:0000313" key="2">
    <source>
        <dbReference type="EMBL" id="EFO25596.1"/>
    </source>
</evidence>
<evidence type="ECO:0000256" key="1">
    <source>
        <dbReference type="SAM" id="MobiDB-lite"/>
    </source>
</evidence>
<dbReference type="EMBL" id="JH712170">
    <property type="protein sequence ID" value="EFO25596.1"/>
    <property type="molecule type" value="Genomic_DNA"/>
</dbReference>
<name>A0A1S0U6E9_LOALO</name>
<dbReference type="GeneID" id="9940277"/>
<feature type="compositionally biased region" description="Polar residues" evidence="1">
    <location>
        <begin position="538"/>
        <end position="559"/>
    </location>
</feature>